<protein>
    <submittedName>
        <fullName evidence="1">Uncharacterized protein</fullName>
    </submittedName>
</protein>
<comment type="caution">
    <text evidence="1">The sequence shown here is derived from an EMBL/GenBank/DDBJ whole genome shotgun (WGS) entry which is preliminary data.</text>
</comment>
<sequence length="140" mass="15723">MHIQEGTILTQELGANDLGTFAYVSRVYNENIQLPEYKLPTSTADGTQTFFDTDEINLKMEIDHQRVQKITIVTPKPHSLAYMRVFEGFEFGMEALGTWINTYNRSISSHGKASDVVNGILASYDTTKNDVLTVSLTRAK</sequence>
<dbReference type="eggNOG" id="ENOG50309WU">
    <property type="taxonomic scope" value="Bacteria"/>
</dbReference>
<name>S4NSD7_9LACO</name>
<dbReference type="EMBL" id="BASH01000004">
    <property type="protein sequence ID" value="GAD16888.1"/>
    <property type="molecule type" value="Genomic_DNA"/>
</dbReference>
<organism evidence="1 2">
    <name type="scientific">Lentilactobacillus otakiensis DSM 19908 = JCM 15040</name>
    <dbReference type="NCBI Taxonomy" id="1423780"/>
    <lineage>
        <taxon>Bacteria</taxon>
        <taxon>Bacillati</taxon>
        <taxon>Bacillota</taxon>
        <taxon>Bacilli</taxon>
        <taxon>Lactobacillales</taxon>
        <taxon>Lactobacillaceae</taxon>
        <taxon>Lentilactobacillus</taxon>
    </lineage>
</organism>
<gene>
    <name evidence="1" type="ORF">LOT_1426</name>
</gene>
<reference evidence="2" key="1">
    <citation type="journal article" date="2013" name="Genome Announc.">
        <title>Draft Genome Sequence of D-Branched-Chain Amino Acid Producer Lactobacillus otakiensis JCM 15040T, Isolated from a Traditional Japanese Pickle.</title>
        <authorList>
            <person name="Doi K."/>
            <person name="Mori K."/>
            <person name="Mutaguchi Y."/>
            <person name="Tashiro K."/>
            <person name="Fujino Y."/>
            <person name="Ohmori T."/>
            <person name="Kuhara S."/>
            <person name="Ohshima T."/>
        </authorList>
    </citation>
    <scope>NUCLEOTIDE SEQUENCE [LARGE SCALE GENOMIC DNA]</scope>
    <source>
        <strain evidence="2">JCM 15040</strain>
    </source>
</reference>
<dbReference type="Proteomes" id="UP000016361">
    <property type="component" value="Unassembled WGS sequence"/>
</dbReference>
<evidence type="ECO:0000313" key="1">
    <source>
        <dbReference type="EMBL" id="GAD16888.1"/>
    </source>
</evidence>
<evidence type="ECO:0000313" key="2">
    <source>
        <dbReference type="Proteomes" id="UP000016361"/>
    </source>
</evidence>
<dbReference type="AlphaFoldDB" id="S4NSD7"/>
<dbReference type="PATRIC" id="fig|1423780.4.peg.2183"/>
<proteinExistence type="predicted"/>
<keyword evidence="2" id="KW-1185">Reference proteome</keyword>
<accession>S4NSD7</accession>